<protein>
    <recommendedName>
        <fullName evidence="9">Lipid II:glycine glycyltransferase</fullName>
        <ecNumber evidence="8">2.3.2.16</ecNumber>
    </recommendedName>
    <alternativeName>
        <fullName evidence="10">Factor essential for expression of methicillin resistance X</fullName>
    </alternativeName>
</protein>
<feature type="domain" description="BioF2-like acetyltransferase" evidence="12">
    <location>
        <begin position="139"/>
        <end position="269"/>
    </location>
</feature>
<name>A0A098EIJ7_9BACL</name>
<accession>A0A098EIJ7</accession>
<dbReference type="SUPFAM" id="SSF55729">
    <property type="entry name" value="Acyl-CoA N-acyltransferases (Nat)"/>
    <property type="match status" value="1"/>
</dbReference>
<dbReference type="PANTHER" id="PTHR36174:SF1">
    <property type="entry name" value="LIPID II:GLYCINE GLYCYLTRANSFERASE"/>
    <property type="match status" value="1"/>
</dbReference>
<evidence type="ECO:0000256" key="7">
    <source>
        <dbReference type="ARBA" id="ARBA00023316"/>
    </source>
</evidence>
<dbReference type="GO" id="GO:0071555">
    <property type="term" value="P:cell wall organization"/>
    <property type="evidence" value="ECO:0007669"/>
    <property type="project" value="UniProtKB-KW"/>
</dbReference>
<dbReference type="AlphaFoldDB" id="A0A098EIJ7"/>
<dbReference type="EMBL" id="CCXS01000001">
    <property type="protein sequence ID" value="CEG22103.1"/>
    <property type="molecule type" value="Genomic_DNA"/>
</dbReference>
<sequence>MDIYYKKNYGLLYEQIENGTCEVFDFKSSTGSVRHLFIKKEIPLLLNGSQYFDISSPYGYGGPLITSCQEGKRNLLAKEFEAAFSSYCEEQQIVSEFVRFHPLFSNARDFSACYELAFKSFTTGTALAPYQDPIQHEFSKSTRKTIRKALKAGVTYRITKNPDSLAPFRTMYVETMKRIGAHDIYFFDDKYFAKCLEYFGDQIILAEAMYEGKVIGMELHFHFNKWIHTHLSATIEEFHHLAPVYVLTYAIAEWGKSNDAELIHSGGGKTSDPDDSLYLFKKKFGQNTQFEYYTGTRIWNEKIYSRLCDENGSMESDFFPAYRSPAGTISTV</sequence>
<dbReference type="InterPro" id="IPR038740">
    <property type="entry name" value="BioF2-like_GNAT_dom"/>
</dbReference>
<evidence type="ECO:0000256" key="8">
    <source>
        <dbReference type="ARBA" id="ARBA00039074"/>
    </source>
</evidence>
<keyword evidence="3" id="KW-0808">Transferase</keyword>
<evidence type="ECO:0000313" key="14">
    <source>
        <dbReference type="Proteomes" id="UP000043699"/>
    </source>
</evidence>
<dbReference type="Pfam" id="PF13480">
    <property type="entry name" value="Acetyltransf_6"/>
    <property type="match status" value="1"/>
</dbReference>
<evidence type="ECO:0000256" key="5">
    <source>
        <dbReference type="ARBA" id="ARBA00022984"/>
    </source>
</evidence>
<dbReference type="GO" id="GO:0008360">
    <property type="term" value="P:regulation of cell shape"/>
    <property type="evidence" value="ECO:0007669"/>
    <property type="project" value="UniProtKB-KW"/>
</dbReference>
<organism evidence="13 14">
    <name type="scientific">Planococcus massiliensis</name>
    <dbReference type="NCBI Taxonomy" id="1499687"/>
    <lineage>
        <taxon>Bacteria</taxon>
        <taxon>Bacillati</taxon>
        <taxon>Bacillota</taxon>
        <taxon>Bacilli</taxon>
        <taxon>Bacillales</taxon>
        <taxon>Caryophanaceae</taxon>
        <taxon>Planococcus</taxon>
    </lineage>
</organism>
<evidence type="ECO:0000256" key="4">
    <source>
        <dbReference type="ARBA" id="ARBA00022960"/>
    </source>
</evidence>
<dbReference type="GO" id="GO:0005737">
    <property type="term" value="C:cytoplasm"/>
    <property type="evidence" value="ECO:0007669"/>
    <property type="project" value="UniProtKB-SubCell"/>
</dbReference>
<comment type="subcellular location">
    <subcellularLocation>
        <location evidence="1">Cytoplasm</location>
    </subcellularLocation>
</comment>
<dbReference type="Proteomes" id="UP000043699">
    <property type="component" value="Unassembled WGS sequence"/>
</dbReference>
<dbReference type="PANTHER" id="PTHR36174">
    <property type="entry name" value="LIPID II:GLYCINE GLYCYLTRANSFERASE"/>
    <property type="match status" value="1"/>
</dbReference>
<comment type="similarity">
    <text evidence="2">Belongs to the FemABX family.</text>
</comment>
<dbReference type="InterPro" id="IPR003447">
    <property type="entry name" value="FEMABX"/>
</dbReference>
<dbReference type="Gene3D" id="3.40.630.30">
    <property type="match status" value="1"/>
</dbReference>
<evidence type="ECO:0000259" key="12">
    <source>
        <dbReference type="Pfam" id="PF13480"/>
    </source>
</evidence>
<evidence type="ECO:0000256" key="10">
    <source>
        <dbReference type="ARBA" id="ARBA00042933"/>
    </source>
</evidence>
<comment type="catalytic activity">
    <reaction evidence="11">
        <text>beta-D-GlcNAc-(1-&gt;4)-Mur2Ac(oyl-L-Ala-D-isoglutaminyl-L-Lys-D-Ala-D-Ala)-di-trans,octa-cis-undecaprenyl diphosphate + glycyl-tRNA(Gly) = beta-D-GlcNAc-(1-&gt;4)-Mur2Ac(oyl-L-Ala-D-isoglutaminyl-L-Lys-(N(6)-Gly)-D-Ala-D-Ala)-di-trans,octa-cis-undecaprenyl diphosphate + tRNA(Gly) + H(+)</text>
        <dbReference type="Rhea" id="RHEA:30435"/>
        <dbReference type="Rhea" id="RHEA-COMP:9664"/>
        <dbReference type="Rhea" id="RHEA-COMP:9683"/>
        <dbReference type="ChEBI" id="CHEBI:15378"/>
        <dbReference type="ChEBI" id="CHEBI:62233"/>
        <dbReference type="ChEBI" id="CHEBI:62234"/>
        <dbReference type="ChEBI" id="CHEBI:78442"/>
        <dbReference type="ChEBI" id="CHEBI:78522"/>
        <dbReference type="EC" id="2.3.2.16"/>
    </reaction>
</comment>
<dbReference type="EC" id="2.3.2.16" evidence="8"/>
<evidence type="ECO:0000313" key="13">
    <source>
        <dbReference type="EMBL" id="CEG22103.1"/>
    </source>
</evidence>
<dbReference type="STRING" id="1499687.BN1080_01023"/>
<gene>
    <name evidence="13" type="ORF">BN1080_01023</name>
</gene>
<keyword evidence="7" id="KW-0961">Cell wall biogenesis/degradation</keyword>
<dbReference type="InterPro" id="IPR016181">
    <property type="entry name" value="Acyl_CoA_acyltransferase"/>
</dbReference>
<evidence type="ECO:0000256" key="3">
    <source>
        <dbReference type="ARBA" id="ARBA00022679"/>
    </source>
</evidence>
<evidence type="ECO:0000256" key="1">
    <source>
        <dbReference type="ARBA" id="ARBA00004496"/>
    </source>
</evidence>
<dbReference type="OrthoDB" id="9785911at2"/>
<evidence type="ECO:0000256" key="9">
    <source>
        <dbReference type="ARBA" id="ARBA00040679"/>
    </source>
</evidence>
<dbReference type="RefSeq" id="WP_052650832.1">
    <property type="nucleotide sequence ID" value="NZ_CCXS01000001.1"/>
</dbReference>
<evidence type="ECO:0000256" key="11">
    <source>
        <dbReference type="ARBA" id="ARBA00048654"/>
    </source>
</evidence>
<dbReference type="GO" id="GO:0016755">
    <property type="term" value="F:aminoacyltransferase activity"/>
    <property type="evidence" value="ECO:0007669"/>
    <property type="project" value="InterPro"/>
</dbReference>
<keyword evidence="6" id="KW-0012">Acyltransferase</keyword>
<keyword evidence="5" id="KW-0573">Peptidoglycan synthesis</keyword>
<keyword evidence="4" id="KW-0133">Cell shape</keyword>
<evidence type="ECO:0000256" key="6">
    <source>
        <dbReference type="ARBA" id="ARBA00023315"/>
    </source>
</evidence>
<dbReference type="InterPro" id="IPR050644">
    <property type="entry name" value="PG_Glycine_Bridge_Synth"/>
</dbReference>
<proteinExistence type="inferred from homology"/>
<dbReference type="GO" id="GO:0009252">
    <property type="term" value="P:peptidoglycan biosynthetic process"/>
    <property type="evidence" value="ECO:0007669"/>
    <property type="project" value="UniProtKB-KW"/>
</dbReference>
<dbReference type="PROSITE" id="PS51191">
    <property type="entry name" value="FEMABX"/>
    <property type="match status" value="1"/>
</dbReference>
<reference evidence="13 14" key="1">
    <citation type="submission" date="2014-09" db="EMBL/GenBank/DDBJ databases">
        <authorList>
            <person name="Urmite Genomes Urmite Genomes"/>
        </authorList>
    </citation>
    <scope>NUCLEOTIDE SEQUENCE [LARGE SCALE GENOMIC DNA]</scope>
    <source>
        <strain evidence="13 14">ES2</strain>
    </source>
</reference>
<evidence type="ECO:0000256" key="2">
    <source>
        <dbReference type="ARBA" id="ARBA00009943"/>
    </source>
</evidence>
<keyword evidence="14" id="KW-1185">Reference proteome</keyword>